<evidence type="ECO:0000256" key="2">
    <source>
        <dbReference type="ARBA" id="ARBA00007193"/>
    </source>
</evidence>
<dbReference type="OrthoDB" id="5874059at2759"/>
<evidence type="ECO:0000313" key="14">
    <source>
        <dbReference type="EMBL" id="ERL92104.1"/>
    </source>
</evidence>
<dbReference type="Proteomes" id="UP000030742">
    <property type="component" value="Unassembled WGS sequence"/>
</dbReference>
<gene>
    <name evidence="14" type="ORF">D910_09425</name>
    <name evidence="13" type="ORF">YQE_02173</name>
</gene>
<evidence type="ECO:0000256" key="4">
    <source>
        <dbReference type="ARBA" id="ARBA00022461"/>
    </source>
</evidence>
<feature type="non-terminal residue" evidence="13">
    <location>
        <position position="181"/>
    </location>
</feature>
<name>N6ULC7_DENPD</name>
<dbReference type="EMBL" id="KB632310">
    <property type="protein sequence ID" value="ERL92104.1"/>
    <property type="molecule type" value="Genomic_DNA"/>
</dbReference>
<evidence type="ECO:0000256" key="1">
    <source>
        <dbReference type="ARBA" id="ARBA00004141"/>
    </source>
</evidence>
<evidence type="ECO:0000256" key="5">
    <source>
        <dbReference type="ARBA" id="ARBA00022692"/>
    </source>
</evidence>
<dbReference type="HOGENOM" id="CLU_1492664_0_0_1"/>
<keyword evidence="5 12" id="KW-0812">Transmembrane</keyword>
<protein>
    <submittedName>
        <fullName evidence="13">Uncharacterized protein</fullName>
    </submittedName>
</protein>
<comment type="subcellular location">
    <subcellularLocation>
        <location evidence="1">Membrane</location>
        <topology evidence="1">Multi-pass membrane protein</topology>
    </subcellularLocation>
</comment>
<dbReference type="InterPro" id="IPR001873">
    <property type="entry name" value="ENaC"/>
</dbReference>
<dbReference type="Pfam" id="PF00858">
    <property type="entry name" value="ASC"/>
    <property type="match status" value="1"/>
</dbReference>
<evidence type="ECO:0000256" key="3">
    <source>
        <dbReference type="ARBA" id="ARBA00022448"/>
    </source>
</evidence>
<feature type="non-terminal residue" evidence="13">
    <location>
        <position position="1"/>
    </location>
</feature>
<dbReference type="GO" id="GO:0005272">
    <property type="term" value="F:sodium channel activity"/>
    <property type="evidence" value="ECO:0007669"/>
    <property type="project" value="UniProtKB-KW"/>
</dbReference>
<evidence type="ECO:0000256" key="7">
    <source>
        <dbReference type="ARBA" id="ARBA00023053"/>
    </source>
</evidence>
<keyword evidence="11 12" id="KW-0407">Ion channel</keyword>
<dbReference type="STRING" id="77166.N6ULC7"/>
<dbReference type="EMBL" id="KB740092">
    <property type="protein sequence ID" value="ENN81481.1"/>
    <property type="molecule type" value="Genomic_DNA"/>
</dbReference>
<evidence type="ECO:0000256" key="11">
    <source>
        <dbReference type="ARBA" id="ARBA00023303"/>
    </source>
</evidence>
<organism evidence="13">
    <name type="scientific">Dendroctonus ponderosae</name>
    <name type="common">Mountain pine beetle</name>
    <dbReference type="NCBI Taxonomy" id="77166"/>
    <lineage>
        <taxon>Eukaryota</taxon>
        <taxon>Metazoa</taxon>
        <taxon>Ecdysozoa</taxon>
        <taxon>Arthropoda</taxon>
        <taxon>Hexapoda</taxon>
        <taxon>Insecta</taxon>
        <taxon>Pterygota</taxon>
        <taxon>Neoptera</taxon>
        <taxon>Endopterygota</taxon>
        <taxon>Coleoptera</taxon>
        <taxon>Polyphaga</taxon>
        <taxon>Cucujiformia</taxon>
        <taxon>Curculionidae</taxon>
        <taxon>Scolytinae</taxon>
        <taxon>Dendroctonus</taxon>
    </lineage>
</organism>
<proteinExistence type="inferred from homology"/>
<evidence type="ECO:0000256" key="8">
    <source>
        <dbReference type="ARBA" id="ARBA00023065"/>
    </source>
</evidence>
<evidence type="ECO:0000256" key="6">
    <source>
        <dbReference type="ARBA" id="ARBA00022989"/>
    </source>
</evidence>
<evidence type="ECO:0000313" key="13">
    <source>
        <dbReference type="EMBL" id="ENN81481.1"/>
    </source>
</evidence>
<keyword evidence="3 12" id="KW-0813">Transport</keyword>
<dbReference type="AlphaFoldDB" id="N6ULC7"/>
<evidence type="ECO:0000313" key="15">
    <source>
        <dbReference type="Proteomes" id="UP000030742"/>
    </source>
</evidence>
<sequence>MGCIKLKAQRNHILFIRLILSGYRCLLFWVLSCSTSWYISITLMYSTWISYQNNAISFMVETSYTEWDSKFPAVFVCDVKNDDKIATVSDKNLPSFHSRSHALKLQMISNRTLGPGSLQLELNGRKQVKSLNIHQRKCRFAEENYLDVINSYSYSACLMQCRKDAQLRKCGCAHHLMPNLS</sequence>
<keyword evidence="4 12" id="KW-0894">Sodium channel</keyword>
<keyword evidence="8 12" id="KW-0406">Ion transport</keyword>
<keyword evidence="7" id="KW-0915">Sodium</keyword>
<keyword evidence="6" id="KW-1133">Transmembrane helix</keyword>
<reference evidence="13 15" key="1">
    <citation type="journal article" date="2013" name="Genome Biol.">
        <title>Draft genome of the mountain pine beetle, Dendroctonus ponderosae Hopkins, a major forest pest.</title>
        <authorList>
            <person name="Keeling C.I."/>
            <person name="Yuen M.M."/>
            <person name="Liao N.Y."/>
            <person name="Docking T.R."/>
            <person name="Chan S.K."/>
            <person name="Taylor G.A."/>
            <person name="Palmquist D.L."/>
            <person name="Jackman S.D."/>
            <person name="Nguyen A."/>
            <person name="Li M."/>
            <person name="Henderson H."/>
            <person name="Janes J.K."/>
            <person name="Zhao Y."/>
            <person name="Pandoh P."/>
            <person name="Moore R."/>
            <person name="Sperling F.A."/>
            <person name="Huber D.P."/>
            <person name="Birol I."/>
            <person name="Jones S.J."/>
            <person name="Bohlmann J."/>
        </authorList>
    </citation>
    <scope>NUCLEOTIDE SEQUENCE</scope>
</reference>
<evidence type="ECO:0000256" key="9">
    <source>
        <dbReference type="ARBA" id="ARBA00023136"/>
    </source>
</evidence>
<dbReference type="GO" id="GO:0016020">
    <property type="term" value="C:membrane"/>
    <property type="evidence" value="ECO:0007669"/>
    <property type="project" value="UniProtKB-SubCell"/>
</dbReference>
<evidence type="ECO:0000256" key="10">
    <source>
        <dbReference type="ARBA" id="ARBA00023201"/>
    </source>
</evidence>
<comment type="similarity">
    <text evidence="2 12">Belongs to the amiloride-sensitive sodium channel (TC 1.A.6) family.</text>
</comment>
<evidence type="ECO:0000256" key="12">
    <source>
        <dbReference type="RuleBase" id="RU000679"/>
    </source>
</evidence>
<keyword evidence="10 12" id="KW-0739">Sodium transport</keyword>
<keyword evidence="9" id="KW-0472">Membrane</keyword>
<accession>N6ULC7</accession>
<dbReference type="Gene3D" id="1.10.287.820">
    <property type="entry name" value="Acid-sensing ion channel domain"/>
    <property type="match status" value="1"/>
</dbReference>